<dbReference type="PANTHER" id="PTHR22876">
    <property type="entry name" value="ZGC:101016"/>
    <property type="match status" value="1"/>
</dbReference>
<dbReference type="Proteomes" id="UP000078348">
    <property type="component" value="Unassembled WGS sequence"/>
</dbReference>
<organism evidence="2 3">
    <name type="scientific">Blastocystis sp. subtype 1 (strain ATCC 50177 / NandII)</name>
    <dbReference type="NCBI Taxonomy" id="478820"/>
    <lineage>
        <taxon>Eukaryota</taxon>
        <taxon>Sar</taxon>
        <taxon>Stramenopiles</taxon>
        <taxon>Bigyra</taxon>
        <taxon>Opalozoa</taxon>
        <taxon>Opalinata</taxon>
        <taxon>Blastocystidae</taxon>
        <taxon>Blastocystis</taxon>
    </lineage>
</organism>
<evidence type="ECO:0000256" key="1">
    <source>
        <dbReference type="SAM" id="MobiDB-lite"/>
    </source>
</evidence>
<keyword evidence="3" id="KW-1185">Reference proteome</keyword>
<comment type="caution">
    <text evidence="2">The sequence shown here is derived from an EMBL/GenBank/DDBJ whole genome shotgun (WGS) entry which is preliminary data.</text>
</comment>
<dbReference type="EMBL" id="LXWW01000129">
    <property type="protein sequence ID" value="OAO15595.1"/>
    <property type="molecule type" value="Genomic_DNA"/>
</dbReference>
<evidence type="ECO:0000313" key="3">
    <source>
        <dbReference type="Proteomes" id="UP000078348"/>
    </source>
</evidence>
<proteinExistence type="predicted"/>
<evidence type="ECO:0000313" key="2">
    <source>
        <dbReference type="EMBL" id="OAO15595.1"/>
    </source>
</evidence>
<protein>
    <submittedName>
        <fullName evidence="2">Uncharacterized protein</fullName>
    </submittedName>
</protein>
<reference evidence="2 3" key="1">
    <citation type="submission" date="2016-05" db="EMBL/GenBank/DDBJ databases">
        <title>Nuclear genome of Blastocystis sp. subtype 1 NandII.</title>
        <authorList>
            <person name="Gentekaki E."/>
            <person name="Curtis B."/>
            <person name="Stairs C."/>
            <person name="Eme L."/>
            <person name="Herman E."/>
            <person name="Klimes V."/>
            <person name="Arias M.C."/>
            <person name="Elias M."/>
            <person name="Hilliou F."/>
            <person name="Klute M."/>
            <person name="Malik S.-B."/>
            <person name="Pightling A."/>
            <person name="Rachubinski R."/>
            <person name="Salas D."/>
            <person name="Schlacht A."/>
            <person name="Suga H."/>
            <person name="Archibald J."/>
            <person name="Ball S.G."/>
            <person name="Clark G."/>
            <person name="Dacks J."/>
            <person name="Van Der Giezen M."/>
            <person name="Tsaousis A."/>
            <person name="Roger A."/>
        </authorList>
    </citation>
    <scope>NUCLEOTIDE SEQUENCE [LARGE SCALE GENOMIC DNA]</scope>
    <source>
        <strain evidence="3">ATCC 50177 / NandII</strain>
    </source>
</reference>
<dbReference type="AlphaFoldDB" id="A0A196SEW1"/>
<feature type="region of interest" description="Disordered" evidence="1">
    <location>
        <begin position="68"/>
        <end position="98"/>
    </location>
</feature>
<dbReference type="InterPro" id="IPR019351">
    <property type="entry name" value="DUF2039"/>
</dbReference>
<gene>
    <name evidence="2" type="ORF">AV274_2669</name>
</gene>
<name>A0A196SEW1_BLAHN</name>
<dbReference type="OrthoDB" id="250548at2759"/>
<dbReference type="Pfam" id="PF10217">
    <property type="entry name" value="DUF2039"/>
    <property type="match status" value="1"/>
</dbReference>
<accession>A0A196SEW1</accession>
<sequence length="98" mass="11403">MPIYRLVCQRCREKIEWKKKYRKYKPLTVPAKCVKCGNRTVKAAYHQLCDDCARLDRVCAMCMTPWNEPEPEPEESSCSSCCSSDCDSYDEYSQKTEG</sequence>
<dbReference type="PANTHER" id="PTHR22876:SF5">
    <property type="entry name" value="CHROMOSOME 9 OPEN READING FRAME 85"/>
    <property type="match status" value="1"/>
</dbReference>